<keyword evidence="6" id="KW-1185">Reference proteome</keyword>
<dbReference type="RefSeq" id="WP_342809935.1">
    <property type="nucleotide sequence ID" value="NZ_JAOPJZ010000019.1"/>
</dbReference>
<keyword evidence="1" id="KW-0472">Membrane</keyword>
<evidence type="ECO:0000313" key="5">
    <source>
        <dbReference type="EMBL" id="MCU4753624.1"/>
    </source>
</evidence>
<evidence type="ECO:0000259" key="2">
    <source>
        <dbReference type="Pfam" id="PF26236"/>
    </source>
</evidence>
<sequence>MTPVTRARETIAAVKNPTYTGENRCVPCTILNLVIAGGLSAGIGFVVAGSSRGFALGAAVGTFGLAVTVIYFHGFLVPGTPWFTKRYFPDRVLALFDKAPDYATAGTTDPQDVLLEIGVVVDDPSVGDLVLDPAFEHAWVRSIARHRSSERMLRATLGQLAGIAPDALEFEESPYSFVAWADGERVANWPSRAACIADVAAVDSVTEWDPTWAERSLPFKADLLGVLRLFLETCPTCDGTVTLSQDVVESCCRRRDVVAATCLDCNARLFEMDVDLTDLDEQ</sequence>
<comment type="caution">
    <text evidence="5">The sequence shown here is derived from an EMBL/GenBank/DDBJ whole genome shotgun (WGS) entry which is preliminary data.</text>
</comment>
<keyword evidence="1" id="KW-1133">Transmembrane helix</keyword>
<evidence type="ECO:0000256" key="1">
    <source>
        <dbReference type="SAM" id="Phobius"/>
    </source>
</evidence>
<protein>
    <submittedName>
        <fullName evidence="5">Uncharacterized protein</fullName>
    </submittedName>
</protein>
<dbReference type="EMBL" id="JAOPJZ010000019">
    <property type="protein sequence ID" value="MCU4753624.1"/>
    <property type="molecule type" value="Genomic_DNA"/>
</dbReference>
<evidence type="ECO:0000259" key="4">
    <source>
        <dbReference type="Pfam" id="PF26238"/>
    </source>
</evidence>
<evidence type="ECO:0000313" key="6">
    <source>
        <dbReference type="Proteomes" id="UP001321047"/>
    </source>
</evidence>
<feature type="domain" description="DUF8054" evidence="2">
    <location>
        <begin position="12"/>
        <end position="99"/>
    </location>
</feature>
<feature type="transmembrane region" description="Helical" evidence="1">
    <location>
        <begin position="54"/>
        <end position="77"/>
    </location>
</feature>
<feature type="domain" description="DUF8054" evidence="3">
    <location>
        <begin position="232"/>
        <end position="272"/>
    </location>
</feature>
<reference evidence="5 6" key="1">
    <citation type="submission" date="2022-09" db="EMBL/GenBank/DDBJ databases">
        <title>Enrichment on poylsaccharides allowed isolation of novel metabolic and taxonomic groups of Haloarchaea.</title>
        <authorList>
            <person name="Sorokin D.Y."/>
            <person name="Elcheninov A.G."/>
            <person name="Khizhniak T.V."/>
            <person name="Kolganova T.V."/>
            <person name="Kublanov I.V."/>
        </authorList>
    </citation>
    <scope>NUCLEOTIDE SEQUENCE [LARGE SCALE GENOMIC DNA]</scope>
    <source>
        <strain evidence="5 6">AArc-curdl1</strain>
    </source>
</reference>
<dbReference type="InterPro" id="IPR058775">
    <property type="entry name" value="DUF8054_M"/>
</dbReference>
<feature type="domain" description="DUF8054" evidence="4">
    <location>
        <begin position="109"/>
        <end position="229"/>
    </location>
</feature>
<organism evidence="5 6">
    <name type="scientific">Natronosalvus hydrolyticus</name>
    <dbReference type="NCBI Taxonomy" id="2979988"/>
    <lineage>
        <taxon>Archaea</taxon>
        <taxon>Methanobacteriati</taxon>
        <taxon>Methanobacteriota</taxon>
        <taxon>Stenosarchaea group</taxon>
        <taxon>Halobacteria</taxon>
        <taxon>Halobacteriales</taxon>
        <taxon>Natrialbaceae</taxon>
        <taxon>Natronosalvus</taxon>
    </lineage>
</organism>
<name>A0AAP3E8W3_9EURY</name>
<dbReference type="InterPro" id="IPR058674">
    <property type="entry name" value="DUF8054_N"/>
</dbReference>
<feature type="transmembrane region" description="Helical" evidence="1">
    <location>
        <begin position="25"/>
        <end position="48"/>
    </location>
</feature>
<dbReference type="Pfam" id="PF26237">
    <property type="entry name" value="DUF8054_C"/>
    <property type="match status" value="1"/>
</dbReference>
<keyword evidence="1" id="KW-0812">Transmembrane</keyword>
<dbReference type="Proteomes" id="UP001321047">
    <property type="component" value="Unassembled WGS sequence"/>
</dbReference>
<dbReference type="Pfam" id="PF26236">
    <property type="entry name" value="DUF8054_N"/>
    <property type="match status" value="1"/>
</dbReference>
<dbReference type="AlphaFoldDB" id="A0AAP3E8W3"/>
<dbReference type="InterPro" id="IPR058675">
    <property type="entry name" value="DUF8054_C"/>
</dbReference>
<gene>
    <name evidence="5" type="ORF">OB919_16795</name>
</gene>
<accession>A0AAP3E8W3</accession>
<evidence type="ECO:0000259" key="3">
    <source>
        <dbReference type="Pfam" id="PF26237"/>
    </source>
</evidence>
<dbReference type="Pfam" id="PF26238">
    <property type="entry name" value="DUF8054_M"/>
    <property type="match status" value="1"/>
</dbReference>
<proteinExistence type="predicted"/>